<dbReference type="NCBIfam" id="TIGR01764">
    <property type="entry name" value="excise"/>
    <property type="match status" value="1"/>
</dbReference>
<evidence type="ECO:0000313" key="4">
    <source>
        <dbReference type="Proteomes" id="UP000484858"/>
    </source>
</evidence>
<comment type="caution">
    <text evidence="3">The sequence shown here is derived from an EMBL/GenBank/DDBJ whole genome shotgun (WGS) entry which is preliminary data.</text>
</comment>
<dbReference type="RefSeq" id="WP_172492009.1">
    <property type="nucleotide sequence ID" value="NZ_BARJ01000002.1"/>
</dbReference>
<feature type="region of interest" description="Disordered" evidence="1">
    <location>
        <begin position="60"/>
        <end position="105"/>
    </location>
</feature>
<gene>
    <name evidence="3" type="ORF">NBRC3293_0515</name>
</gene>
<evidence type="ECO:0000313" key="3">
    <source>
        <dbReference type="EMBL" id="GEM16018.1"/>
    </source>
</evidence>
<dbReference type="Proteomes" id="UP000484858">
    <property type="component" value="Unassembled WGS sequence"/>
</dbReference>
<proteinExistence type="predicted"/>
<feature type="compositionally biased region" description="Polar residues" evidence="1">
    <location>
        <begin position="64"/>
        <end position="80"/>
    </location>
</feature>
<sequence>MGETLLPVKLLRVATVADRWDVSKQSVHNLIRAGKLAAIQIGASMRIHPDDVAKYEKTHWHGPEQTTRLTASQNEKAGSMSNGGTGSRRNVFLSGRQTVKRPSAH</sequence>
<dbReference type="Pfam" id="PF12728">
    <property type="entry name" value="HTH_17"/>
    <property type="match status" value="1"/>
</dbReference>
<accession>A0A829WGS9</accession>
<dbReference type="EMBL" id="BARJ01000002">
    <property type="protein sequence ID" value="GEM16018.1"/>
    <property type="molecule type" value="Genomic_DNA"/>
</dbReference>
<protein>
    <recommendedName>
        <fullName evidence="2">Helix-turn-helix domain-containing protein</fullName>
    </recommendedName>
</protein>
<feature type="domain" description="Helix-turn-helix" evidence="2">
    <location>
        <begin position="10"/>
        <end position="55"/>
    </location>
</feature>
<dbReference type="InterPro" id="IPR010093">
    <property type="entry name" value="SinI_DNA-bd"/>
</dbReference>
<name>A0A829WGS9_GLUOY</name>
<evidence type="ECO:0000259" key="2">
    <source>
        <dbReference type="Pfam" id="PF12728"/>
    </source>
</evidence>
<evidence type="ECO:0000256" key="1">
    <source>
        <dbReference type="SAM" id="MobiDB-lite"/>
    </source>
</evidence>
<dbReference type="AlphaFoldDB" id="A0A829WGS9"/>
<dbReference type="InterPro" id="IPR041657">
    <property type="entry name" value="HTH_17"/>
</dbReference>
<reference evidence="3 4" key="1">
    <citation type="submission" date="2013-04" db="EMBL/GenBank/DDBJ databases">
        <title>Gluconobacter oxydans NBRC 3293 whole genome sequence.</title>
        <authorList>
            <person name="Matsutani M."/>
            <person name="Yakushi T."/>
            <person name="Matsushita K."/>
        </authorList>
    </citation>
    <scope>NUCLEOTIDE SEQUENCE [LARGE SCALE GENOMIC DNA]</scope>
    <source>
        <strain evidence="3 4">NBRC 3293</strain>
    </source>
</reference>
<dbReference type="GO" id="GO:0003677">
    <property type="term" value="F:DNA binding"/>
    <property type="evidence" value="ECO:0007669"/>
    <property type="project" value="InterPro"/>
</dbReference>
<organism evidence="3 4">
    <name type="scientific">Gluconobacter oxydans NBRC 3293</name>
    <dbReference type="NCBI Taxonomy" id="1315969"/>
    <lineage>
        <taxon>Bacteria</taxon>
        <taxon>Pseudomonadati</taxon>
        <taxon>Pseudomonadota</taxon>
        <taxon>Alphaproteobacteria</taxon>
        <taxon>Acetobacterales</taxon>
        <taxon>Acetobacteraceae</taxon>
        <taxon>Gluconobacter</taxon>
    </lineage>
</organism>